<feature type="domain" description="EGF-like" evidence="1 2">
    <location>
        <begin position="50"/>
        <end position="61"/>
    </location>
</feature>
<dbReference type="InterPro" id="IPR000742">
    <property type="entry name" value="EGF"/>
</dbReference>
<evidence type="ECO:0000313" key="3">
    <source>
        <dbReference type="Proteomes" id="UP000887563"/>
    </source>
</evidence>
<dbReference type="PROSITE" id="PS01186">
    <property type="entry name" value="EGF_2"/>
    <property type="match status" value="1"/>
</dbReference>
<evidence type="ECO:0000259" key="2">
    <source>
        <dbReference type="PROSITE" id="PS01186"/>
    </source>
</evidence>
<dbReference type="WBParaSite" id="Minc3s00466g12823">
    <property type="protein sequence ID" value="Minc3s00466g12823"/>
    <property type="gene ID" value="Minc3s00466g12823"/>
</dbReference>
<evidence type="ECO:0000313" key="4">
    <source>
        <dbReference type="WBParaSite" id="Minc3s00466g12823"/>
    </source>
</evidence>
<keyword evidence="3" id="KW-1185">Reference proteome</keyword>
<dbReference type="PROSITE" id="PS00022">
    <property type="entry name" value="EGF_1"/>
    <property type="match status" value="1"/>
</dbReference>
<proteinExistence type="predicted"/>
<accession>A0A914LFA7</accession>
<protein>
    <submittedName>
        <fullName evidence="4">EGF-like domain-containing protein</fullName>
    </submittedName>
</protein>
<sequence length="124" mass="14147">MEILNGTREYPHTSTLPKSIKFGCDIKEYELNKGRCKNGGFPDPLKSCKCRCPDGYGGDYCTKYEYGFCRVTELKAKVEAQYINSLELTAVVMFTDFCLYVIKPHGALQPHHRDLEIKNQRKSG</sequence>
<dbReference type="Proteomes" id="UP000887563">
    <property type="component" value="Unplaced"/>
</dbReference>
<name>A0A914LFA7_MELIC</name>
<evidence type="ECO:0000259" key="1">
    <source>
        <dbReference type="PROSITE" id="PS00022"/>
    </source>
</evidence>
<dbReference type="AlphaFoldDB" id="A0A914LFA7"/>
<reference evidence="4" key="1">
    <citation type="submission" date="2022-11" db="UniProtKB">
        <authorList>
            <consortium name="WormBaseParasite"/>
        </authorList>
    </citation>
    <scope>IDENTIFICATION</scope>
</reference>
<organism evidence="3 4">
    <name type="scientific">Meloidogyne incognita</name>
    <name type="common">Southern root-knot nematode worm</name>
    <name type="synonym">Oxyuris incognita</name>
    <dbReference type="NCBI Taxonomy" id="6306"/>
    <lineage>
        <taxon>Eukaryota</taxon>
        <taxon>Metazoa</taxon>
        <taxon>Ecdysozoa</taxon>
        <taxon>Nematoda</taxon>
        <taxon>Chromadorea</taxon>
        <taxon>Rhabditida</taxon>
        <taxon>Tylenchina</taxon>
        <taxon>Tylenchomorpha</taxon>
        <taxon>Tylenchoidea</taxon>
        <taxon>Meloidogynidae</taxon>
        <taxon>Meloidogyninae</taxon>
        <taxon>Meloidogyne</taxon>
        <taxon>Meloidogyne incognita group</taxon>
    </lineage>
</organism>